<feature type="region of interest" description="Disordered" evidence="1">
    <location>
        <begin position="125"/>
        <end position="167"/>
    </location>
</feature>
<evidence type="ECO:0000256" key="1">
    <source>
        <dbReference type="SAM" id="MobiDB-lite"/>
    </source>
</evidence>
<sequence length="442" mass="49989">MDNHVIRLKPGETLQPHLVLSEQTLNQNSSTSSNNINYNEILLEANNAITTLIPTQNLGNETVTKFRELKNITNKLSTALQKSIEETNNFRHELITVKAEQAKKEKETSDKFKQLEERLNTLQSSLNNGTNATKPNNNNQIKSDLEPTSDNDENMDTSTYALPDSDEEERIVDIETLAWKTVAKRNKGAKDKRKREDSGSSPNSKSITPNATPGKKVKIISKQPGLEQNKKKQTTLNHDSTKKDSAASSKDNLPPPIKICNFEDVNKLRTLILNVIKDETQFSLKAITTVGTKAVWKVNVISEDHYRALTNELNKNKEIFWYTHENKNTRDFRVMCKGMSPQTSEEDIVDSLKGKNFNVISAVNIFKKTQPENGKGGPALKEPLFLHQITFAQGEDPEREINQQKNSLAQLAPTNPINLLKILMLKLMHQQLLHLKMTYHKS</sequence>
<proteinExistence type="predicted"/>
<reference evidence="2" key="1">
    <citation type="submission" date="2021-12" db="EMBL/GenBank/DDBJ databases">
        <authorList>
            <person name="King R."/>
        </authorList>
    </citation>
    <scope>NUCLEOTIDE SEQUENCE</scope>
</reference>
<feature type="compositionally biased region" description="Polar residues" evidence="1">
    <location>
        <begin position="199"/>
        <end position="211"/>
    </location>
</feature>
<keyword evidence="3" id="KW-1185">Reference proteome</keyword>
<feature type="compositionally biased region" description="Basic residues" evidence="1">
    <location>
        <begin position="184"/>
        <end position="193"/>
    </location>
</feature>
<accession>A0A9P0A278</accession>
<dbReference type="Proteomes" id="UP001152759">
    <property type="component" value="Chromosome 2"/>
</dbReference>
<feature type="region of interest" description="Disordered" evidence="1">
    <location>
        <begin position="184"/>
        <end position="253"/>
    </location>
</feature>
<gene>
    <name evidence="2" type="ORF">BEMITA_LOCUS4067</name>
</gene>
<name>A0A9P0A278_BEMTA</name>
<dbReference type="AlphaFoldDB" id="A0A9P0A278"/>
<dbReference type="EMBL" id="OU963863">
    <property type="protein sequence ID" value="CAH0384772.1"/>
    <property type="molecule type" value="Genomic_DNA"/>
</dbReference>
<evidence type="ECO:0000313" key="2">
    <source>
        <dbReference type="EMBL" id="CAH0384772.1"/>
    </source>
</evidence>
<feature type="compositionally biased region" description="Low complexity" evidence="1">
    <location>
        <begin position="127"/>
        <end position="139"/>
    </location>
</feature>
<organism evidence="2 3">
    <name type="scientific">Bemisia tabaci</name>
    <name type="common">Sweetpotato whitefly</name>
    <name type="synonym">Aleurodes tabaci</name>
    <dbReference type="NCBI Taxonomy" id="7038"/>
    <lineage>
        <taxon>Eukaryota</taxon>
        <taxon>Metazoa</taxon>
        <taxon>Ecdysozoa</taxon>
        <taxon>Arthropoda</taxon>
        <taxon>Hexapoda</taxon>
        <taxon>Insecta</taxon>
        <taxon>Pterygota</taxon>
        <taxon>Neoptera</taxon>
        <taxon>Paraneoptera</taxon>
        <taxon>Hemiptera</taxon>
        <taxon>Sternorrhyncha</taxon>
        <taxon>Aleyrodoidea</taxon>
        <taxon>Aleyrodidae</taxon>
        <taxon>Aleyrodinae</taxon>
        <taxon>Bemisia</taxon>
    </lineage>
</organism>
<protein>
    <submittedName>
        <fullName evidence="2">Uncharacterized protein</fullName>
    </submittedName>
</protein>
<evidence type="ECO:0000313" key="3">
    <source>
        <dbReference type="Proteomes" id="UP001152759"/>
    </source>
</evidence>